<sequence length="98" mass="11012">MPSVPFAAIRGLLCLPRSIEGRLCVVHGCVAYIGVQSTNLLFTYSISFTIHRVPIEQSKRYGSHSSSSYGSLGYSPRQNHAHKYYGHRFFLTFPSTEQ</sequence>
<gene>
    <name evidence="1" type="ORF">ARMGADRAFT_295852</name>
</gene>
<dbReference type="Proteomes" id="UP000217790">
    <property type="component" value="Unassembled WGS sequence"/>
</dbReference>
<evidence type="ECO:0000313" key="2">
    <source>
        <dbReference type="Proteomes" id="UP000217790"/>
    </source>
</evidence>
<proteinExistence type="predicted"/>
<organism evidence="1 2">
    <name type="scientific">Armillaria gallica</name>
    <name type="common">Bulbous honey fungus</name>
    <name type="synonym">Armillaria bulbosa</name>
    <dbReference type="NCBI Taxonomy" id="47427"/>
    <lineage>
        <taxon>Eukaryota</taxon>
        <taxon>Fungi</taxon>
        <taxon>Dikarya</taxon>
        <taxon>Basidiomycota</taxon>
        <taxon>Agaricomycotina</taxon>
        <taxon>Agaricomycetes</taxon>
        <taxon>Agaricomycetidae</taxon>
        <taxon>Agaricales</taxon>
        <taxon>Marasmiineae</taxon>
        <taxon>Physalacriaceae</taxon>
        <taxon>Armillaria</taxon>
    </lineage>
</organism>
<dbReference type="AlphaFoldDB" id="A0A2H3D4Y2"/>
<keyword evidence="2" id="KW-1185">Reference proteome</keyword>
<dbReference type="InParanoid" id="A0A2H3D4Y2"/>
<reference evidence="2" key="1">
    <citation type="journal article" date="2017" name="Nat. Ecol. Evol.">
        <title>Genome expansion and lineage-specific genetic innovations in the forest pathogenic fungi Armillaria.</title>
        <authorList>
            <person name="Sipos G."/>
            <person name="Prasanna A.N."/>
            <person name="Walter M.C."/>
            <person name="O'Connor E."/>
            <person name="Balint B."/>
            <person name="Krizsan K."/>
            <person name="Kiss B."/>
            <person name="Hess J."/>
            <person name="Varga T."/>
            <person name="Slot J."/>
            <person name="Riley R."/>
            <person name="Boka B."/>
            <person name="Rigling D."/>
            <person name="Barry K."/>
            <person name="Lee J."/>
            <person name="Mihaltcheva S."/>
            <person name="LaButti K."/>
            <person name="Lipzen A."/>
            <person name="Waldron R."/>
            <person name="Moloney N.M."/>
            <person name="Sperisen C."/>
            <person name="Kredics L."/>
            <person name="Vagvoelgyi C."/>
            <person name="Patrignani A."/>
            <person name="Fitzpatrick D."/>
            <person name="Nagy I."/>
            <person name="Doyle S."/>
            <person name="Anderson J.B."/>
            <person name="Grigoriev I.V."/>
            <person name="Gueldener U."/>
            <person name="Muensterkoetter M."/>
            <person name="Nagy L.G."/>
        </authorList>
    </citation>
    <scope>NUCLEOTIDE SEQUENCE [LARGE SCALE GENOMIC DNA]</scope>
    <source>
        <strain evidence="2">Ar21-2</strain>
    </source>
</reference>
<dbReference type="EMBL" id="KZ293665">
    <property type="protein sequence ID" value="PBK90321.1"/>
    <property type="molecule type" value="Genomic_DNA"/>
</dbReference>
<name>A0A2H3D4Y2_ARMGA</name>
<evidence type="ECO:0000313" key="1">
    <source>
        <dbReference type="EMBL" id="PBK90321.1"/>
    </source>
</evidence>
<protein>
    <submittedName>
        <fullName evidence="1">Uncharacterized protein</fullName>
    </submittedName>
</protein>
<accession>A0A2H3D4Y2</accession>